<dbReference type="GO" id="GO:0051301">
    <property type="term" value="P:cell division"/>
    <property type="evidence" value="ECO:0007669"/>
    <property type="project" value="UniProtKB-KW"/>
</dbReference>
<keyword evidence="4" id="KW-0132">Cell division</keyword>
<evidence type="ECO:0000256" key="3">
    <source>
        <dbReference type="ARBA" id="ARBA00022454"/>
    </source>
</evidence>
<dbReference type="OrthoDB" id="1884855at2759"/>
<evidence type="ECO:0000256" key="1">
    <source>
        <dbReference type="ARBA" id="ARBA00004629"/>
    </source>
</evidence>
<dbReference type="PANTHER" id="PTHR14527">
    <property type="entry name" value="PROTEIN MIS12 HOMOLOG"/>
    <property type="match status" value="1"/>
</dbReference>
<dbReference type="GO" id="GO:0000444">
    <property type="term" value="C:MIS12/MIND type complex"/>
    <property type="evidence" value="ECO:0000318"/>
    <property type="project" value="GO_Central"/>
</dbReference>
<feature type="coiled-coil region" evidence="10">
    <location>
        <begin position="118"/>
        <end position="152"/>
    </location>
</feature>
<dbReference type="InterPro" id="IPR008685">
    <property type="entry name" value="Centromere_Mis12"/>
</dbReference>
<keyword evidence="12" id="KW-1185">Reference proteome</keyword>
<reference evidence="11" key="3">
    <citation type="submission" date="2022-01" db="UniProtKB">
        <authorList>
            <consortium name="EnsemblPlants"/>
        </authorList>
    </citation>
    <scope>IDENTIFICATION</scope>
    <source>
        <strain evidence="11">subsp. vulgare</strain>
    </source>
</reference>
<evidence type="ECO:0000256" key="4">
    <source>
        <dbReference type="ARBA" id="ARBA00022618"/>
    </source>
</evidence>
<evidence type="ECO:0000256" key="6">
    <source>
        <dbReference type="ARBA" id="ARBA00022838"/>
    </source>
</evidence>
<keyword evidence="8" id="KW-0131">Cell cycle</keyword>
<dbReference type="KEGG" id="hvg:123410357"/>
<dbReference type="Gramene" id="HORVU.MOREX.r2.7HG0617650.1">
    <property type="protein sequence ID" value="HORVU.MOREX.r2.7HG0617650.1"/>
    <property type="gene ID" value="HORVU.MOREX.r2.7HG0617650"/>
</dbReference>
<dbReference type="Gramene" id="HORVU.MOREX.r3.7HG0744870.1">
    <property type="protein sequence ID" value="HORVU.MOREX.r3.7HG0744870.1"/>
    <property type="gene ID" value="HORVU.MOREX.r3.7HG0744870"/>
</dbReference>
<dbReference type="Pfam" id="PF05859">
    <property type="entry name" value="Mis12"/>
    <property type="match status" value="1"/>
</dbReference>
<dbReference type="GO" id="GO:0000070">
    <property type="term" value="P:mitotic sister chromatid segregation"/>
    <property type="evidence" value="ECO:0000318"/>
    <property type="project" value="GO_Central"/>
</dbReference>
<keyword evidence="7 10" id="KW-0175">Coiled coil</keyword>
<proteinExistence type="inferred from homology"/>
<reference evidence="11" key="2">
    <citation type="submission" date="2020-10" db="EMBL/GenBank/DDBJ databases">
        <authorList>
            <person name="Scholz U."/>
            <person name="Mascher M."/>
            <person name="Fiebig A."/>
        </authorList>
    </citation>
    <scope>NUCLEOTIDE SEQUENCE [LARGE SCALE GENOMIC DNA]</scope>
    <source>
        <strain evidence="11">cv. Morex</strain>
    </source>
</reference>
<evidence type="ECO:0000256" key="7">
    <source>
        <dbReference type="ARBA" id="ARBA00023054"/>
    </source>
</evidence>
<keyword evidence="5" id="KW-0498">Mitosis</keyword>
<dbReference type="EnsemblPlants" id="HORVU.MOREX.r3.7HG0744870.1">
    <property type="protein sequence ID" value="HORVU.MOREX.r3.7HG0744870.1"/>
    <property type="gene ID" value="HORVU.MOREX.r3.7HG0744870"/>
</dbReference>
<dbReference type="RefSeq" id="XP_044959221.1">
    <property type="nucleotide sequence ID" value="XM_045103286.1"/>
</dbReference>
<reference evidence="12" key="1">
    <citation type="journal article" date="2012" name="Nature">
        <title>A physical, genetic and functional sequence assembly of the barley genome.</title>
        <authorList>
            <consortium name="The International Barley Genome Sequencing Consortium"/>
            <person name="Mayer K.F."/>
            <person name="Waugh R."/>
            <person name="Brown J.W."/>
            <person name="Schulman A."/>
            <person name="Langridge P."/>
            <person name="Platzer M."/>
            <person name="Fincher G.B."/>
            <person name="Muehlbauer G.J."/>
            <person name="Sato K."/>
            <person name="Close T.J."/>
            <person name="Wise R.P."/>
            <person name="Stein N."/>
        </authorList>
    </citation>
    <scope>NUCLEOTIDE SEQUENCE [LARGE SCALE GENOMIC DNA]</scope>
    <source>
        <strain evidence="12">cv. Morex</strain>
    </source>
</reference>
<protein>
    <recommendedName>
        <fullName evidence="13">Protein MIS12 homolog</fullName>
    </recommendedName>
</protein>
<keyword evidence="3" id="KW-0158">Chromosome</keyword>
<dbReference type="PANTHER" id="PTHR14527:SF2">
    <property type="entry name" value="PROTEIN MIS12 HOMOLOG"/>
    <property type="match status" value="1"/>
</dbReference>
<gene>
    <name evidence="11" type="primary">LOC123410357</name>
</gene>
<evidence type="ECO:0000256" key="8">
    <source>
        <dbReference type="ARBA" id="ARBA00023306"/>
    </source>
</evidence>
<organism evidence="11 12">
    <name type="scientific">Hordeum vulgare subsp. vulgare</name>
    <name type="common">Domesticated barley</name>
    <dbReference type="NCBI Taxonomy" id="112509"/>
    <lineage>
        <taxon>Eukaryota</taxon>
        <taxon>Viridiplantae</taxon>
        <taxon>Streptophyta</taxon>
        <taxon>Embryophyta</taxon>
        <taxon>Tracheophyta</taxon>
        <taxon>Spermatophyta</taxon>
        <taxon>Magnoliopsida</taxon>
        <taxon>Liliopsida</taxon>
        <taxon>Poales</taxon>
        <taxon>Poaceae</taxon>
        <taxon>BOP clade</taxon>
        <taxon>Pooideae</taxon>
        <taxon>Triticodae</taxon>
        <taxon>Triticeae</taxon>
        <taxon>Hordeinae</taxon>
        <taxon>Hordeum</taxon>
    </lineage>
</organism>
<dbReference type="AlphaFoldDB" id="A0A8I6YUR7"/>
<evidence type="ECO:0000256" key="2">
    <source>
        <dbReference type="ARBA" id="ARBA00008643"/>
    </source>
</evidence>
<dbReference type="OMA" id="QNAICDP"/>
<comment type="subcellular location">
    <subcellularLocation>
        <location evidence="1">Chromosome</location>
        <location evidence="1">Centromere</location>
        <location evidence="1">Kinetochore</location>
    </subcellularLocation>
</comment>
<dbReference type="GO" id="GO:0051382">
    <property type="term" value="P:kinetochore assembly"/>
    <property type="evidence" value="ECO:0000318"/>
    <property type="project" value="GO_Central"/>
</dbReference>
<sequence>MEGDDETSAVEAALGLSPQIFINEVINMIDDIGFQAFQYCLQEGASVAFGDAKATSKAEELKRGVTVIWNLVTDVLNKRMSNWETYCLLQCLTVPEGFVAPEDDNSSATVLHKDGSSDSELDAELDFLRKKLADANMEYEELQREIISLERQATYKSNLNSSIAEVMKPYEDKSVQENIQAFVNALPELHEKMKVMNRKKAEARVGQNVWNAKCLRDLRRIAPGSSSTPSTEDIQEVNAVVKGLRKE</sequence>
<dbReference type="Proteomes" id="UP000011116">
    <property type="component" value="Chromosome 7H"/>
</dbReference>
<accession>A0A8I6YUR7</accession>
<keyword evidence="9" id="KW-0137">Centromere</keyword>
<evidence type="ECO:0000313" key="12">
    <source>
        <dbReference type="Proteomes" id="UP000011116"/>
    </source>
</evidence>
<dbReference type="GO" id="GO:0005634">
    <property type="term" value="C:nucleus"/>
    <property type="evidence" value="ECO:0007669"/>
    <property type="project" value="InterPro"/>
</dbReference>
<comment type="similarity">
    <text evidence="2">Belongs to the mis12 family.</text>
</comment>
<evidence type="ECO:0000313" key="11">
    <source>
        <dbReference type="EnsemblPlants" id="HORVU.MOREX.r3.7HG0744870.1"/>
    </source>
</evidence>
<evidence type="ECO:0000256" key="9">
    <source>
        <dbReference type="ARBA" id="ARBA00023328"/>
    </source>
</evidence>
<keyword evidence="6" id="KW-0995">Kinetochore</keyword>
<name>A0A8I6YUR7_HORVV</name>
<evidence type="ECO:0008006" key="13">
    <source>
        <dbReference type="Google" id="ProtNLM"/>
    </source>
</evidence>
<dbReference type="SMR" id="A0A8I6YUR7"/>
<dbReference type="GeneID" id="123410357"/>
<evidence type="ECO:0000256" key="10">
    <source>
        <dbReference type="SAM" id="Coils"/>
    </source>
</evidence>
<evidence type="ECO:0000256" key="5">
    <source>
        <dbReference type="ARBA" id="ARBA00022776"/>
    </source>
</evidence>